<evidence type="ECO:0000256" key="1">
    <source>
        <dbReference type="SAM" id="MobiDB-lite"/>
    </source>
</evidence>
<accession>A0A7S3RGA5</accession>
<dbReference type="EMBL" id="HBIR01002383">
    <property type="protein sequence ID" value="CAE0523198.1"/>
    <property type="molecule type" value="Transcribed_RNA"/>
</dbReference>
<proteinExistence type="predicted"/>
<sequence length="444" mass="47990">MASATESFGGGMPTKCLAALCEAQVPFRILSSSSCWREVFGRRSDLRCLTLPRGGALLSLLSPVWSGSTVQSQMSWRDKVGALVRCIATVVPLRSADGRVTLIRVELAEVPAALPCSGIRRAPPPPTALDLAALPPKMSLLAETARECASPSALSVLSDALTEPHGSPTASPREALVTDSPTTTTSKRRAWRVSRKASGLPSNDELRQGRTVRLPCSRAEAVQMGTLSDAGAAVLLRGGAKYRRLPCNVSPRAPVAPRRAVSFVPPPISWQCESVVVVTGAVAPWAIEWASPEWLRLCGFRQSGLDVIGRTLRCIQGSLTSGPATARIMAAVCECRSNVSERLINYNTAREPFAHTVEIELLLDSRAWRATSREIELTPSDAVRLLAEDERERRVGHPDDTWSEVFEEYRLSWSERIAPSPAATRAKGEPEAKVDEETSPPVVD</sequence>
<dbReference type="AlphaFoldDB" id="A0A7S3RGA5"/>
<organism evidence="2">
    <name type="scientific">Emiliania huxleyi</name>
    <name type="common">Coccolithophore</name>
    <name type="synonym">Pontosphaera huxleyi</name>
    <dbReference type="NCBI Taxonomy" id="2903"/>
    <lineage>
        <taxon>Eukaryota</taxon>
        <taxon>Haptista</taxon>
        <taxon>Haptophyta</taxon>
        <taxon>Prymnesiophyceae</taxon>
        <taxon>Isochrysidales</taxon>
        <taxon>Noelaerhabdaceae</taxon>
        <taxon>Emiliania</taxon>
    </lineage>
</organism>
<feature type="region of interest" description="Disordered" evidence="1">
    <location>
        <begin position="419"/>
        <end position="444"/>
    </location>
</feature>
<name>A0A7S3RGA5_EMIHU</name>
<protein>
    <submittedName>
        <fullName evidence="2">Uncharacterized protein</fullName>
    </submittedName>
</protein>
<dbReference type="Gene3D" id="3.30.450.20">
    <property type="entry name" value="PAS domain"/>
    <property type="match status" value="1"/>
</dbReference>
<feature type="compositionally biased region" description="Basic and acidic residues" evidence="1">
    <location>
        <begin position="426"/>
        <end position="436"/>
    </location>
</feature>
<gene>
    <name evidence="2" type="ORF">EHUX00137_LOCUS1656</name>
</gene>
<feature type="region of interest" description="Disordered" evidence="1">
    <location>
        <begin position="161"/>
        <end position="206"/>
    </location>
</feature>
<feature type="compositionally biased region" description="Basic residues" evidence="1">
    <location>
        <begin position="186"/>
        <end position="195"/>
    </location>
</feature>
<reference evidence="2" key="1">
    <citation type="submission" date="2021-01" db="EMBL/GenBank/DDBJ databases">
        <authorList>
            <person name="Corre E."/>
            <person name="Pelletier E."/>
            <person name="Niang G."/>
            <person name="Scheremetjew M."/>
            <person name="Finn R."/>
            <person name="Kale V."/>
            <person name="Holt S."/>
            <person name="Cochrane G."/>
            <person name="Meng A."/>
            <person name="Brown T."/>
            <person name="Cohen L."/>
        </authorList>
    </citation>
    <scope>NUCLEOTIDE SEQUENCE</scope>
    <source>
        <strain evidence="2">379</strain>
    </source>
</reference>
<evidence type="ECO:0000313" key="2">
    <source>
        <dbReference type="EMBL" id="CAE0523198.1"/>
    </source>
</evidence>